<keyword evidence="2" id="KW-1185">Reference proteome</keyword>
<dbReference type="Proteomes" id="UP000887572">
    <property type="component" value="Unplaced"/>
</dbReference>
<evidence type="ECO:0000313" key="3">
    <source>
        <dbReference type="WBParaSite" id="Gr19_v10_g15641.t1"/>
    </source>
</evidence>
<feature type="region of interest" description="Disordered" evidence="1">
    <location>
        <begin position="71"/>
        <end position="94"/>
    </location>
</feature>
<dbReference type="AlphaFoldDB" id="A0A914HDJ6"/>
<proteinExistence type="predicted"/>
<protein>
    <submittedName>
        <fullName evidence="3">Uncharacterized protein</fullName>
    </submittedName>
</protein>
<evidence type="ECO:0000256" key="1">
    <source>
        <dbReference type="SAM" id="MobiDB-lite"/>
    </source>
</evidence>
<accession>A0A914HDJ6</accession>
<name>A0A914HDJ6_GLORO</name>
<sequence length="110" mass="12122">MFGQSNPPGQSPRMGKCVLRLPEDDLFHPRRAIRVQGEDAFTNKMIGTLLLSVSNSLPNSIFVERNGVERASEAEEGRAEDEKEKIKNSGKRGRTVDANVAKTVTAIIQI</sequence>
<dbReference type="WBParaSite" id="Gr19_v10_g15641.t1">
    <property type="protein sequence ID" value="Gr19_v10_g15641.t1"/>
    <property type="gene ID" value="Gr19_v10_g15641"/>
</dbReference>
<organism evidence="2 3">
    <name type="scientific">Globodera rostochiensis</name>
    <name type="common">Golden nematode worm</name>
    <name type="synonym">Heterodera rostochiensis</name>
    <dbReference type="NCBI Taxonomy" id="31243"/>
    <lineage>
        <taxon>Eukaryota</taxon>
        <taxon>Metazoa</taxon>
        <taxon>Ecdysozoa</taxon>
        <taxon>Nematoda</taxon>
        <taxon>Chromadorea</taxon>
        <taxon>Rhabditida</taxon>
        <taxon>Tylenchina</taxon>
        <taxon>Tylenchomorpha</taxon>
        <taxon>Tylenchoidea</taxon>
        <taxon>Heteroderidae</taxon>
        <taxon>Heteroderinae</taxon>
        <taxon>Globodera</taxon>
    </lineage>
</organism>
<reference evidence="3" key="1">
    <citation type="submission" date="2022-11" db="UniProtKB">
        <authorList>
            <consortium name="WormBaseParasite"/>
        </authorList>
    </citation>
    <scope>IDENTIFICATION</scope>
</reference>
<evidence type="ECO:0000313" key="2">
    <source>
        <dbReference type="Proteomes" id="UP000887572"/>
    </source>
</evidence>
<feature type="compositionally biased region" description="Basic and acidic residues" evidence="1">
    <location>
        <begin position="71"/>
        <end position="87"/>
    </location>
</feature>